<dbReference type="STRING" id="688867.SAMN05660236_0727"/>
<evidence type="ECO:0000313" key="2">
    <source>
        <dbReference type="EMBL" id="SKC46097.1"/>
    </source>
</evidence>
<evidence type="ECO:0000256" key="1">
    <source>
        <dbReference type="SAM" id="SignalP"/>
    </source>
</evidence>
<keyword evidence="3" id="KW-1185">Reference proteome</keyword>
<organism evidence="2 3">
    <name type="scientific">Ohtaekwangia koreensis</name>
    <dbReference type="NCBI Taxonomy" id="688867"/>
    <lineage>
        <taxon>Bacteria</taxon>
        <taxon>Pseudomonadati</taxon>
        <taxon>Bacteroidota</taxon>
        <taxon>Cytophagia</taxon>
        <taxon>Cytophagales</taxon>
        <taxon>Fulvivirgaceae</taxon>
        <taxon>Ohtaekwangia</taxon>
    </lineage>
</organism>
<evidence type="ECO:0008006" key="4">
    <source>
        <dbReference type="Google" id="ProtNLM"/>
    </source>
</evidence>
<dbReference type="AlphaFoldDB" id="A0A1T5J3I5"/>
<sequence length="238" mass="27443">MFNRIFLVFFILPLLAETSCQSQSNMPTFFRDINLFTLKGKDEILYNDLKYPYIQIDSINEQKKKITYFYNKDLRREDLYTQNELGWVKLISFNDGLVDNLRYEIVSGNGIVLSLGYVKNPASGADPALGIEGTDPVLQSCSILRGSTLNHYVFSMNANIHLPITNKVEQIPLKRATRVRTEKFNVSKGVLTIEAEQLSRKKDQLELESIQKQCFYVGNLPFSWCYTHYPNLENVDCE</sequence>
<dbReference type="EMBL" id="FUZU01000001">
    <property type="protein sequence ID" value="SKC46097.1"/>
    <property type="molecule type" value="Genomic_DNA"/>
</dbReference>
<accession>A0A1T5J3I5</accession>
<feature type="signal peptide" evidence="1">
    <location>
        <begin position="1"/>
        <end position="16"/>
    </location>
</feature>
<feature type="chain" id="PRO_5012866155" description="Lipoprotein" evidence="1">
    <location>
        <begin position="17"/>
        <end position="238"/>
    </location>
</feature>
<proteinExistence type="predicted"/>
<protein>
    <recommendedName>
        <fullName evidence="4">Lipoprotein</fullName>
    </recommendedName>
</protein>
<keyword evidence="1" id="KW-0732">Signal</keyword>
<gene>
    <name evidence="2" type="ORF">SAMN05660236_0727</name>
</gene>
<name>A0A1T5J3I5_9BACT</name>
<reference evidence="2 3" key="1">
    <citation type="submission" date="2017-02" db="EMBL/GenBank/DDBJ databases">
        <authorList>
            <person name="Peterson S.W."/>
        </authorList>
    </citation>
    <scope>NUCLEOTIDE SEQUENCE [LARGE SCALE GENOMIC DNA]</scope>
    <source>
        <strain evidence="2 3">DSM 25262</strain>
    </source>
</reference>
<evidence type="ECO:0000313" key="3">
    <source>
        <dbReference type="Proteomes" id="UP000190961"/>
    </source>
</evidence>
<dbReference type="Proteomes" id="UP000190961">
    <property type="component" value="Unassembled WGS sequence"/>
</dbReference>